<feature type="compositionally biased region" description="Basic and acidic residues" evidence="5">
    <location>
        <begin position="283"/>
        <end position="294"/>
    </location>
</feature>
<evidence type="ECO:0000259" key="6">
    <source>
        <dbReference type="PROSITE" id="PS50888"/>
    </source>
</evidence>
<keyword evidence="2" id="KW-0805">Transcription regulation</keyword>
<evidence type="ECO:0000256" key="2">
    <source>
        <dbReference type="ARBA" id="ARBA00023015"/>
    </source>
</evidence>
<evidence type="ECO:0000313" key="7">
    <source>
        <dbReference type="EMBL" id="KAF3436030.1"/>
    </source>
</evidence>
<feature type="compositionally biased region" description="Basic and acidic residues" evidence="5">
    <location>
        <begin position="309"/>
        <end position="333"/>
    </location>
</feature>
<dbReference type="OrthoDB" id="690068at2759"/>
<accession>A0A8K0GVR3</accession>
<dbReference type="Gene3D" id="4.10.280.10">
    <property type="entry name" value="Helix-loop-helix DNA-binding domain"/>
    <property type="match status" value="1"/>
</dbReference>
<name>A0A8K0GVR3_9ROSA</name>
<organism evidence="7 8">
    <name type="scientific">Rhamnella rubrinervis</name>
    <dbReference type="NCBI Taxonomy" id="2594499"/>
    <lineage>
        <taxon>Eukaryota</taxon>
        <taxon>Viridiplantae</taxon>
        <taxon>Streptophyta</taxon>
        <taxon>Embryophyta</taxon>
        <taxon>Tracheophyta</taxon>
        <taxon>Spermatophyta</taxon>
        <taxon>Magnoliopsida</taxon>
        <taxon>eudicotyledons</taxon>
        <taxon>Gunneridae</taxon>
        <taxon>Pentapetalae</taxon>
        <taxon>rosids</taxon>
        <taxon>fabids</taxon>
        <taxon>Rosales</taxon>
        <taxon>Rhamnaceae</taxon>
        <taxon>rhamnoid group</taxon>
        <taxon>Rhamneae</taxon>
        <taxon>Rhamnella</taxon>
    </lineage>
</organism>
<dbReference type="FunFam" id="4.10.280.10:FF:000004">
    <property type="entry name" value="Basic helix-loop-helix transcription factor"/>
    <property type="match status" value="1"/>
</dbReference>
<comment type="subcellular location">
    <subcellularLocation>
        <location evidence="1">Nucleus</location>
    </subcellularLocation>
</comment>
<evidence type="ECO:0000256" key="3">
    <source>
        <dbReference type="ARBA" id="ARBA00023163"/>
    </source>
</evidence>
<evidence type="ECO:0000256" key="4">
    <source>
        <dbReference type="ARBA" id="ARBA00023242"/>
    </source>
</evidence>
<feature type="region of interest" description="Disordered" evidence="5">
    <location>
        <begin position="78"/>
        <end position="97"/>
    </location>
</feature>
<sequence length="540" mass="58966">MNHCVPDFEIDDDYSNSPSSGMGRSRKSPLMPDEGIMELLWQNGQVVMQSQNQRSHRKSPPSSKYDAVIPADMEIRSSQVQGHESATHNHQQQQQQHLFMQEDEMASWLHYPLVDDPSLDHNFCGAGLLYPASTCANTNSSDVRPAATTPPVSASASKPPIPPARKEMDSKVQNFVLFSRDKSRVESGLSTSKSVVRESTTVVDSNETPAVGPESHALEMAMRSSAEASNANLRCGTMSGGGAGTSTSGGVGGKEVMTCEVTVTSSPGGSSASAELLPAPKPPAEDRKRKGREVDDTECQSEDVDFESADAKKRERGMSTKRSRAAEVHNLSERRRRDRINEKMKALQELIPRCNKSDKASMLDEAIEYLKSLQLQVQMMSMGCGMVPMMFPGVQQYMPPMGMGIGMSLGMGMEMGMNRPIMPFPNVLTGSALTTPAAAAHLGPRFPMPAFPMPPVPPTDPSRIQQTNQPDQMLSTLGTPNPNQSQIPNFPDPYQQYLGHHQMQFPLHQNQAMVQPSTSKPSTSRGPEIPENHQSGRLLY</sequence>
<dbReference type="GO" id="GO:0005634">
    <property type="term" value="C:nucleus"/>
    <property type="evidence" value="ECO:0007669"/>
    <property type="project" value="UniProtKB-SubCell"/>
</dbReference>
<evidence type="ECO:0000313" key="8">
    <source>
        <dbReference type="Proteomes" id="UP000796880"/>
    </source>
</evidence>
<protein>
    <recommendedName>
        <fullName evidence="6">BHLH domain-containing protein</fullName>
    </recommendedName>
</protein>
<dbReference type="PROSITE" id="PS50888">
    <property type="entry name" value="BHLH"/>
    <property type="match status" value="1"/>
</dbReference>
<dbReference type="Pfam" id="PF00010">
    <property type="entry name" value="HLH"/>
    <property type="match status" value="1"/>
</dbReference>
<reference evidence="7" key="1">
    <citation type="submission" date="2020-03" db="EMBL/GenBank/DDBJ databases">
        <title>A high-quality chromosome-level genome assembly of a woody plant with both climbing and erect habits, Rhamnella rubrinervis.</title>
        <authorList>
            <person name="Lu Z."/>
            <person name="Yang Y."/>
            <person name="Zhu X."/>
            <person name="Sun Y."/>
        </authorList>
    </citation>
    <scope>NUCLEOTIDE SEQUENCE</scope>
    <source>
        <strain evidence="7">BYM</strain>
        <tissue evidence="7">Leaf</tissue>
    </source>
</reference>
<gene>
    <name evidence="7" type="ORF">FNV43_RR23122</name>
</gene>
<dbReference type="GO" id="GO:0003700">
    <property type="term" value="F:DNA-binding transcription factor activity"/>
    <property type="evidence" value="ECO:0007669"/>
    <property type="project" value="InterPro"/>
</dbReference>
<dbReference type="SMART" id="SM00353">
    <property type="entry name" value="HLH"/>
    <property type="match status" value="1"/>
</dbReference>
<dbReference type="CDD" id="cd11445">
    <property type="entry name" value="bHLH_AtPIF_like"/>
    <property type="match status" value="1"/>
</dbReference>
<evidence type="ECO:0000256" key="1">
    <source>
        <dbReference type="ARBA" id="ARBA00004123"/>
    </source>
</evidence>
<feature type="compositionally biased region" description="Polar residues" evidence="5">
    <location>
        <begin position="512"/>
        <end position="525"/>
    </location>
</feature>
<feature type="compositionally biased region" description="Acidic residues" evidence="5">
    <location>
        <begin position="295"/>
        <end position="308"/>
    </location>
</feature>
<dbReference type="SUPFAM" id="SSF47459">
    <property type="entry name" value="HLH, helix-loop-helix DNA-binding domain"/>
    <property type="match status" value="1"/>
</dbReference>
<dbReference type="GO" id="GO:0046983">
    <property type="term" value="F:protein dimerization activity"/>
    <property type="evidence" value="ECO:0007669"/>
    <property type="project" value="InterPro"/>
</dbReference>
<dbReference type="Proteomes" id="UP000796880">
    <property type="component" value="Unassembled WGS sequence"/>
</dbReference>
<dbReference type="AlphaFoldDB" id="A0A8K0GVR3"/>
<feature type="domain" description="BHLH" evidence="6">
    <location>
        <begin position="324"/>
        <end position="373"/>
    </location>
</feature>
<dbReference type="PANTHER" id="PTHR46807">
    <property type="entry name" value="TRANSCRIPTION FACTOR PIF3"/>
    <property type="match status" value="1"/>
</dbReference>
<feature type="region of interest" description="Disordered" evidence="5">
    <location>
        <begin position="512"/>
        <end position="540"/>
    </location>
</feature>
<feature type="region of interest" description="Disordered" evidence="5">
    <location>
        <begin position="140"/>
        <end position="166"/>
    </location>
</feature>
<keyword evidence="8" id="KW-1185">Reference proteome</keyword>
<keyword evidence="4" id="KW-0539">Nucleus</keyword>
<dbReference type="PANTHER" id="PTHR46807:SF8">
    <property type="entry name" value="TRANSCRIPTION FACTOR PIF1-LIKE ISOFORM X2"/>
    <property type="match status" value="1"/>
</dbReference>
<dbReference type="InterPro" id="IPR036638">
    <property type="entry name" value="HLH_DNA-bd_sf"/>
</dbReference>
<proteinExistence type="predicted"/>
<dbReference type="EMBL" id="VOIH02000010">
    <property type="protein sequence ID" value="KAF3436030.1"/>
    <property type="molecule type" value="Genomic_DNA"/>
</dbReference>
<feature type="compositionally biased region" description="Polar residues" evidence="5">
    <location>
        <begin position="472"/>
        <end position="488"/>
    </location>
</feature>
<feature type="region of interest" description="Disordered" evidence="5">
    <location>
        <begin position="472"/>
        <end position="496"/>
    </location>
</feature>
<feature type="compositionally biased region" description="Polar residues" evidence="5">
    <location>
        <begin position="78"/>
        <end position="90"/>
    </location>
</feature>
<feature type="compositionally biased region" description="Low complexity" evidence="5">
    <location>
        <begin position="143"/>
        <end position="158"/>
    </location>
</feature>
<comment type="caution">
    <text evidence="7">The sequence shown here is derived from an EMBL/GenBank/DDBJ whole genome shotgun (WGS) entry which is preliminary data.</text>
</comment>
<dbReference type="InterPro" id="IPR011598">
    <property type="entry name" value="bHLH_dom"/>
</dbReference>
<dbReference type="InterPro" id="IPR044273">
    <property type="entry name" value="PIF3-like"/>
</dbReference>
<feature type="region of interest" description="Disordered" evidence="5">
    <location>
        <begin position="263"/>
        <end position="333"/>
    </location>
</feature>
<feature type="region of interest" description="Disordered" evidence="5">
    <location>
        <begin position="1"/>
        <end position="30"/>
    </location>
</feature>
<keyword evidence="3" id="KW-0804">Transcription</keyword>
<dbReference type="GO" id="GO:0010017">
    <property type="term" value="P:red or far-red light signaling pathway"/>
    <property type="evidence" value="ECO:0007669"/>
    <property type="project" value="UniProtKB-ARBA"/>
</dbReference>
<evidence type="ECO:0000256" key="5">
    <source>
        <dbReference type="SAM" id="MobiDB-lite"/>
    </source>
</evidence>
<dbReference type="InterPro" id="IPR047265">
    <property type="entry name" value="PIF1-like_bHLH"/>
</dbReference>